<name>A0A4Q5J757_9ACTN</name>
<feature type="transmembrane region" description="Helical" evidence="5">
    <location>
        <begin position="33"/>
        <end position="52"/>
    </location>
</feature>
<feature type="transmembrane region" description="Helical" evidence="5">
    <location>
        <begin position="345"/>
        <end position="363"/>
    </location>
</feature>
<dbReference type="InterPro" id="IPR051533">
    <property type="entry name" value="WaaL-like"/>
</dbReference>
<keyword evidence="2 5" id="KW-0812">Transmembrane</keyword>
<dbReference type="RefSeq" id="WP_129986122.1">
    <property type="nucleotide sequence ID" value="NZ_SDPU01000014.1"/>
</dbReference>
<accession>A0A4Q5J757</accession>
<feature type="domain" description="O-antigen ligase-related" evidence="6">
    <location>
        <begin position="187"/>
        <end position="326"/>
    </location>
</feature>
<evidence type="ECO:0000313" key="7">
    <source>
        <dbReference type="EMBL" id="RYU13688.1"/>
    </source>
</evidence>
<comment type="subcellular location">
    <subcellularLocation>
        <location evidence="1">Membrane</location>
        <topology evidence="1">Multi-pass membrane protein</topology>
    </subcellularLocation>
</comment>
<keyword evidence="8" id="KW-1185">Reference proteome</keyword>
<dbReference type="InterPro" id="IPR007016">
    <property type="entry name" value="O-antigen_ligase-rel_domated"/>
</dbReference>
<evidence type="ECO:0000313" key="8">
    <source>
        <dbReference type="Proteomes" id="UP000291189"/>
    </source>
</evidence>
<protein>
    <recommendedName>
        <fullName evidence="6">O-antigen ligase-related domain-containing protein</fullName>
    </recommendedName>
</protein>
<dbReference type="PANTHER" id="PTHR37422">
    <property type="entry name" value="TEICHURONIC ACID BIOSYNTHESIS PROTEIN TUAE"/>
    <property type="match status" value="1"/>
</dbReference>
<evidence type="ECO:0000256" key="3">
    <source>
        <dbReference type="ARBA" id="ARBA00022989"/>
    </source>
</evidence>
<feature type="transmembrane region" description="Helical" evidence="5">
    <location>
        <begin position="310"/>
        <end position="333"/>
    </location>
</feature>
<reference evidence="7 8" key="1">
    <citation type="submission" date="2019-01" db="EMBL/GenBank/DDBJ databases">
        <title>Nocardioides guangzhouensis sp. nov., an actinobacterium isolated from soil.</title>
        <authorList>
            <person name="Fu Y."/>
            <person name="Cai Y."/>
            <person name="Lin Z."/>
            <person name="Chen P."/>
        </authorList>
    </citation>
    <scope>NUCLEOTIDE SEQUENCE [LARGE SCALE GENOMIC DNA]</scope>
    <source>
        <strain evidence="7 8">NBRC 105384</strain>
    </source>
</reference>
<dbReference type="EMBL" id="SDPU01000014">
    <property type="protein sequence ID" value="RYU13688.1"/>
    <property type="molecule type" value="Genomic_DNA"/>
</dbReference>
<dbReference type="Proteomes" id="UP000291189">
    <property type="component" value="Unassembled WGS sequence"/>
</dbReference>
<dbReference type="OrthoDB" id="4391260at2"/>
<gene>
    <name evidence="7" type="ORF">ETU37_05455</name>
</gene>
<keyword evidence="4 5" id="KW-0472">Membrane</keyword>
<evidence type="ECO:0000259" key="6">
    <source>
        <dbReference type="Pfam" id="PF04932"/>
    </source>
</evidence>
<feature type="transmembrane region" description="Helical" evidence="5">
    <location>
        <begin position="223"/>
        <end position="240"/>
    </location>
</feature>
<dbReference type="AlphaFoldDB" id="A0A4Q5J757"/>
<dbReference type="GO" id="GO:0016020">
    <property type="term" value="C:membrane"/>
    <property type="evidence" value="ECO:0007669"/>
    <property type="project" value="UniProtKB-SubCell"/>
</dbReference>
<evidence type="ECO:0000256" key="2">
    <source>
        <dbReference type="ARBA" id="ARBA00022692"/>
    </source>
</evidence>
<evidence type="ECO:0000256" key="4">
    <source>
        <dbReference type="ARBA" id="ARBA00023136"/>
    </source>
</evidence>
<evidence type="ECO:0000256" key="5">
    <source>
        <dbReference type="SAM" id="Phobius"/>
    </source>
</evidence>
<evidence type="ECO:0000256" key="1">
    <source>
        <dbReference type="ARBA" id="ARBA00004141"/>
    </source>
</evidence>
<keyword evidence="3 5" id="KW-1133">Transmembrane helix</keyword>
<proteinExistence type="predicted"/>
<feature type="transmembrane region" description="Helical" evidence="5">
    <location>
        <begin position="152"/>
        <end position="173"/>
    </location>
</feature>
<organism evidence="7 8">
    <name type="scientific">Nocardioides iriomotensis</name>
    <dbReference type="NCBI Taxonomy" id="715784"/>
    <lineage>
        <taxon>Bacteria</taxon>
        <taxon>Bacillati</taxon>
        <taxon>Actinomycetota</taxon>
        <taxon>Actinomycetes</taxon>
        <taxon>Propionibacteriales</taxon>
        <taxon>Nocardioidaceae</taxon>
        <taxon>Nocardioides</taxon>
    </lineage>
</organism>
<dbReference type="Pfam" id="PF04932">
    <property type="entry name" value="Wzy_C"/>
    <property type="match status" value="1"/>
</dbReference>
<feature type="transmembrane region" description="Helical" evidence="5">
    <location>
        <begin position="193"/>
        <end position="216"/>
    </location>
</feature>
<feature type="transmembrane region" description="Helical" evidence="5">
    <location>
        <begin position="96"/>
        <end position="113"/>
    </location>
</feature>
<feature type="transmembrane region" description="Helical" evidence="5">
    <location>
        <begin position="72"/>
        <end position="90"/>
    </location>
</feature>
<comment type="caution">
    <text evidence="7">The sequence shown here is derived from an EMBL/GenBank/DDBJ whole genome shotgun (WGS) entry which is preliminary data.</text>
</comment>
<sequence length="406" mass="43336">MIRGTGRWAPHELAVIAMGFLLPLGGDQTVPPWLAYDSVKFLTIAAAAVLLVYNQLGQRPSFALDHRLRRSLVPLIAYGLVLGVASLAWSLPGNRMALYVAHIVATVGAFILAERGRPGAWLDIVYRISVLQLAYHAVVGQRAGLFGEVERLSGGLSAVSLGFVAAMVLGYSIHRFERGKRALSLLVAGLALYMLYATFSRAALVSAGLGILLVIALRGRSRFVRMLVVVGGGVLAYQAAGDALLNALSGAERAGVDTLTGRVPIWQTIIDVNEHWWRGYGYAALRFDDGAGPDSGLYVATGKLPAESGLLNALVMGGVVAAGLWLWFILCVFRDLWRARREAPVAAYFLVVLAVNAVLSNGTSGSPPVFWWVLGALSLLASLGNRADSGHVSAEPPAVVQRRASW</sequence>
<dbReference type="PANTHER" id="PTHR37422:SF13">
    <property type="entry name" value="LIPOPOLYSACCHARIDE BIOSYNTHESIS PROTEIN PA4999-RELATED"/>
    <property type="match status" value="1"/>
</dbReference>